<keyword evidence="5 7" id="KW-0503">Monooxygenase</keyword>
<gene>
    <name evidence="7" type="ORF">NI17_005040</name>
</gene>
<dbReference type="EMBL" id="CP063196">
    <property type="protein sequence ID" value="UOE20585.1"/>
    <property type="molecule type" value="Genomic_DNA"/>
</dbReference>
<keyword evidence="2" id="KW-0285">Flavoprotein</keyword>
<dbReference type="GO" id="GO:0004497">
    <property type="term" value="F:monooxygenase activity"/>
    <property type="evidence" value="ECO:0007669"/>
    <property type="project" value="UniProtKB-KW"/>
</dbReference>
<evidence type="ECO:0000313" key="7">
    <source>
        <dbReference type="EMBL" id="UOE20585.1"/>
    </source>
</evidence>
<sequence>MPTVAVAGAGIAGFAAAAALARRGFDVRIYERSQEPREFGAGIYLKENSLPVFDALGVGERIAERGVRIRAARIVDETETIIVNRDLGQERLLVALRADVHNLLREAAVEAGAELVTGRTVTGADPEGVLRLADGEEVRADLVIGADGVHSPVRDSLGLLRVRGMFGDGATRVVIPRTEADGPYSTEYWSGQHRVGVAPCAEDQTYVFIIGPESEERVGRLPLDREYWTEQFPHLKHVFDRVGDDVGVHHTHPYVECTSWTAGRVAVIGDAAHAQPPNFGQGAGVAIAAAWRMADILADASDITEGLTEWERQVRPGIDMVQRLTSIYDVAGYAWPAELAPVRASIFHDMSLHPAISPHWEYWWRGGVEVPQQEESAR</sequence>
<evidence type="ECO:0000259" key="6">
    <source>
        <dbReference type="Pfam" id="PF01494"/>
    </source>
</evidence>
<reference evidence="7" key="1">
    <citation type="submission" date="2020-10" db="EMBL/GenBank/DDBJ databases">
        <title>De novo genome project of the cellulose decomposer Thermobifida halotolerans type strain.</title>
        <authorList>
            <person name="Nagy I."/>
            <person name="Horvath B."/>
            <person name="Kukolya J."/>
            <person name="Nagy I."/>
            <person name="Orsini M."/>
        </authorList>
    </citation>
    <scope>NUCLEOTIDE SEQUENCE</scope>
    <source>
        <strain evidence="7">DSM 44931</strain>
    </source>
</reference>
<dbReference type="KEGG" id="thao:NI17_005040"/>
<dbReference type="InterPro" id="IPR050493">
    <property type="entry name" value="FAD-dep_Monooxygenase_BioMet"/>
</dbReference>
<accession>A0AA97LYR6</accession>
<name>A0AA97LYR6_9ACTN</name>
<dbReference type="Gene3D" id="3.50.50.60">
    <property type="entry name" value="FAD/NAD(P)-binding domain"/>
    <property type="match status" value="1"/>
</dbReference>
<dbReference type="PRINTS" id="PR00420">
    <property type="entry name" value="RNGMNOXGNASE"/>
</dbReference>
<dbReference type="RefSeq" id="WP_068691922.1">
    <property type="nucleotide sequence ID" value="NZ_CP063196.1"/>
</dbReference>
<dbReference type="AlphaFoldDB" id="A0AA97LYR6"/>
<dbReference type="SUPFAM" id="SSF51905">
    <property type="entry name" value="FAD/NAD(P)-binding domain"/>
    <property type="match status" value="1"/>
</dbReference>
<evidence type="ECO:0000256" key="5">
    <source>
        <dbReference type="ARBA" id="ARBA00023033"/>
    </source>
</evidence>
<dbReference type="Gene3D" id="3.30.9.10">
    <property type="entry name" value="D-Amino Acid Oxidase, subunit A, domain 2"/>
    <property type="match status" value="1"/>
</dbReference>
<comment type="cofactor">
    <cofactor evidence="1">
        <name>FAD</name>
        <dbReference type="ChEBI" id="CHEBI:57692"/>
    </cofactor>
</comment>
<evidence type="ECO:0000313" key="8">
    <source>
        <dbReference type="Proteomes" id="UP000265719"/>
    </source>
</evidence>
<dbReference type="Pfam" id="PF01494">
    <property type="entry name" value="FAD_binding_3"/>
    <property type="match status" value="1"/>
</dbReference>
<evidence type="ECO:0000256" key="4">
    <source>
        <dbReference type="ARBA" id="ARBA00023002"/>
    </source>
</evidence>
<evidence type="ECO:0000256" key="3">
    <source>
        <dbReference type="ARBA" id="ARBA00022827"/>
    </source>
</evidence>
<proteinExistence type="predicted"/>
<dbReference type="Proteomes" id="UP000265719">
    <property type="component" value="Chromosome"/>
</dbReference>
<organism evidence="7 8">
    <name type="scientific">Thermobifida halotolerans</name>
    <dbReference type="NCBI Taxonomy" id="483545"/>
    <lineage>
        <taxon>Bacteria</taxon>
        <taxon>Bacillati</taxon>
        <taxon>Actinomycetota</taxon>
        <taxon>Actinomycetes</taxon>
        <taxon>Streptosporangiales</taxon>
        <taxon>Nocardiopsidaceae</taxon>
        <taxon>Thermobifida</taxon>
    </lineage>
</organism>
<keyword evidence="4" id="KW-0560">Oxidoreductase</keyword>
<feature type="domain" description="FAD-binding" evidence="6">
    <location>
        <begin position="3"/>
        <end position="299"/>
    </location>
</feature>
<dbReference type="PANTHER" id="PTHR13789">
    <property type="entry name" value="MONOOXYGENASE"/>
    <property type="match status" value="1"/>
</dbReference>
<dbReference type="PANTHER" id="PTHR13789:SF318">
    <property type="entry name" value="GERANYLGERANYL DIPHOSPHATE REDUCTASE"/>
    <property type="match status" value="1"/>
</dbReference>
<keyword evidence="8" id="KW-1185">Reference proteome</keyword>
<dbReference type="InterPro" id="IPR002938">
    <property type="entry name" value="FAD-bd"/>
</dbReference>
<evidence type="ECO:0000256" key="2">
    <source>
        <dbReference type="ARBA" id="ARBA00022630"/>
    </source>
</evidence>
<evidence type="ECO:0000256" key="1">
    <source>
        <dbReference type="ARBA" id="ARBA00001974"/>
    </source>
</evidence>
<dbReference type="GO" id="GO:0071949">
    <property type="term" value="F:FAD binding"/>
    <property type="evidence" value="ECO:0007669"/>
    <property type="project" value="InterPro"/>
</dbReference>
<keyword evidence="3" id="KW-0274">FAD</keyword>
<dbReference type="InterPro" id="IPR036188">
    <property type="entry name" value="FAD/NAD-bd_sf"/>
</dbReference>
<protein>
    <submittedName>
        <fullName evidence="7">FAD-dependent monooxygenase</fullName>
    </submittedName>
</protein>